<sequence>MYIIGRMNVNAIAFSPPPLSLSMIQRHDLWFVSVFQDHPSSADSAAAPPVVNHSESLSLISISRSSVALVSASLGLLLSPCPPSSSSPVSSSLVHNLQPHRVSVPFGCFIRLPSFQ</sequence>
<dbReference type="Proteomes" id="UP001482620">
    <property type="component" value="Unassembled WGS sequence"/>
</dbReference>
<evidence type="ECO:0000313" key="1">
    <source>
        <dbReference type="EMBL" id="MEQ2230283.1"/>
    </source>
</evidence>
<proteinExistence type="predicted"/>
<name>A0ABV0TBK0_9TELE</name>
<comment type="caution">
    <text evidence="1">The sequence shown here is derived from an EMBL/GenBank/DDBJ whole genome shotgun (WGS) entry which is preliminary data.</text>
</comment>
<dbReference type="EMBL" id="JAHRIQ010026835">
    <property type="protein sequence ID" value="MEQ2230283.1"/>
    <property type="molecule type" value="Genomic_DNA"/>
</dbReference>
<accession>A0ABV0TBK0</accession>
<protein>
    <submittedName>
        <fullName evidence="1">Uncharacterized protein</fullName>
    </submittedName>
</protein>
<gene>
    <name evidence="1" type="ORF">ILYODFUR_027623</name>
</gene>
<keyword evidence="2" id="KW-1185">Reference proteome</keyword>
<reference evidence="1 2" key="1">
    <citation type="submission" date="2021-06" db="EMBL/GenBank/DDBJ databases">
        <authorList>
            <person name="Palmer J.M."/>
        </authorList>
    </citation>
    <scope>NUCLEOTIDE SEQUENCE [LARGE SCALE GENOMIC DNA]</scope>
    <source>
        <strain evidence="2">if_2019</strain>
        <tissue evidence="1">Muscle</tissue>
    </source>
</reference>
<evidence type="ECO:0000313" key="2">
    <source>
        <dbReference type="Proteomes" id="UP001482620"/>
    </source>
</evidence>
<organism evidence="1 2">
    <name type="scientific">Ilyodon furcidens</name>
    <name type="common">goldbreast splitfin</name>
    <dbReference type="NCBI Taxonomy" id="33524"/>
    <lineage>
        <taxon>Eukaryota</taxon>
        <taxon>Metazoa</taxon>
        <taxon>Chordata</taxon>
        <taxon>Craniata</taxon>
        <taxon>Vertebrata</taxon>
        <taxon>Euteleostomi</taxon>
        <taxon>Actinopterygii</taxon>
        <taxon>Neopterygii</taxon>
        <taxon>Teleostei</taxon>
        <taxon>Neoteleostei</taxon>
        <taxon>Acanthomorphata</taxon>
        <taxon>Ovalentaria</taxon>
        <taxon>Atherinomorphae</taxon>
        <taxon>Cyprinodontiformes</taxon>
        <taxon>Goodeidae</taxon>
        <taxon>Ilyodon</taxon>
    </lineage>
</organism>